<dbReference type="InterPro" id="IPR000326">
    <property type="entry name" value="PAP2/HPO"/>
</dbReference>
<dbReference type="GO" id="GO:0006644">
    <property type="term" value="P:phospholipid metabolic process"/>
    <property type="evidence" value="ECO:0007669"/>
    <property type="project" value="InterPro"/>
</dbReference>
<keyword evidence="8" id="KW-1185">Reference proteome</keyword>
<reference evidence="9" key="1">
    <citation type="submission" date="2022-11" db="UniProtKB">
        <authorList>
            <consortium name="WormBaseParasite"/>
        </authorList>
    </citation>
    <scope>IDENTIFICATION</scope>
</reference>
<protein>
    <submittedName>
        <fullName evidence="9">Phosphatidic acid phosphatase type 2/haloperoxidase domain-containing protein</fullName>
    </submittedName>
</protein>
<keyword evidence="5 6" id="KW-0472">Membrane</keyword>
<evidence type="ECO:0000256" key="1">
    <source>
        <dbReference type="ARBA" id="ARBA00004141"/>
    </source>
</evidence>
<proteinExistence type="inferred from homology"/>
<sequence length="281" mass="32561">MVRLLSPSFSNETSLRRFIFYVIIDAALITSVGFLSYTLFNGVLSPYKRSFHCKDRSIGLPFKRNTISAKFLFIVCILMTFIFVESLECLTLFRRIIKGTLQEKFKRFFVVTTAVNVEFMFGLFIQIAFMQFGKSTFGVLRPHFLDVCRPNFTLIDCSANDGYVLEPHCTSGSEKELKIIRESFPSGHSSTAVYGLCFVLFYTYTRRIYLTKFREKLLTLLLLMLYTVWIGVVLVTRVTDNWHHITDVLGFKTDKSRPTEHDTFEQIVKKAKESFDLKHST</sequence>
<feature type="transmembrane region" description="Helical" evidence="6">
    <location>
        <begin position="18"/>
        <end position="40"/>
    </location>
</feature>
<feature type="transmembrane region" description="Helical" evidence="6">
    <location>
        <begin position="108"/>
        <end position="129"/>
    </location>
</feature>
<evidence type="ECO:0000256" key="4">
    <source>
        <dbReference type="ARBA" id="ARBA00022989"/>
    </source>
</evidence>
<keyword evidence="4 6" id="KW-1133">Transmembrane helix</keyword>
<accession>A0A915J3X0</accession>
<dbReference type="GO" id="GO:0008195">
    <property type="term" value="F:phosphatidate phosphatase activity"/>
    <property type="evidence" value="ECO:0007669"/>
    <property type="project" value="TreeGrafter"/>
</dbReference>
<dbReference type="SMART" id="SM00014">
    <property type="entry name" value="acidPPc"/>
    <property type="match status" value="1"/>
</dbReference>
<dbReference type="PANTHER" id="PTHR10165:SF174">
    <property type="entry name" value="PHOSPHATIDIC ACID PHOSPHATASE TYPE 2_HALOPEROXIDASE DOMAIN-CONTAINING PROTEIN"/>
    <property type="match status" value="1"/>
</dbReference>
<feature type="transmembrane region" description="Helical" evidence="6">
    <location>
        <begin position="187"/>
        <end position="205"/>
    </location>
</feature>
<evidence type="ECO:0000256" key="2">
    <source>
        <dbReference type="ARBA" id="ARBA00008816"/>
    </source>
</evidence>
<organism evidence="8 9">
    <name type="scientific">Romanomermis culicivorax</name>
    <name type="common">Nematode worm</name>
    <dbReference type="NCBI Taxonomy" id="13658"/>
    <lineage>
        <taxon>Eukaryota</taxon>
        <taxon>Metazoa</taxon>
        <taxon>Ecdysozoa</taxon>
        <taxon>Nematoda</taxon>
        <taxon>Enoplea</taxon>
        <taxon>Dorylaimia</taxon>
        <taxon>Mermithida</taxon>
        <taxon>Mermithoidea</taxon>
        <taxon>Mermithidae</taxon>
        <taxon>Romanomermis</taxon>
    </lineage>
</organism>
<dbReference type="GO" id="GO:0007165">
    <property type="term" value="P:signal transduction"/>
    <property type="evidence" value="ECO:0007669"/>
    <property type="project" value="TreeGrafter"/>
</dbReference>
<name>A0A915J3X0_ROMCU</name>
<feature type="transmembrane region" description="Helical" evidence="6">
    <location>
        <begin position="217"/>
        <end position="236"/>
    </location>
</feature>
<feature type="domain" description="Phosphatidic acid phosphatase type 2/haloperoxidase" evidence="7">
    <location>
        <begin position="121"/>
        <end position="252"/>
    </location>
</feature>
<comment type="similarity">
    <text evidence="2">Belongs to the PA-phosphatase related phosphoesterase family.</text>
</comment>
<evidence type="ECO:0000256" key="3">
    <source>
        <dbReference type="ARBA" id="ARBA00022692"/>
    </source>
</evidence>
<dbReference type="PANTHER" id="PTHR10165">
    <property type="entry name" value="LIPID PHOSPHATE PHOSPHATASE"/>
    <property type="match status" value="1"/>
</dbReference>
<dbReference type="Proteomes" id="UP000887565">
    <property type="component" value="Unplaced"/>
</dbReference>
<dbReference type="Gene3D" id="1.20.144.10">
    <property type="entry name" value="Phosphatidic acid phosphatase type 2/haloperoxidase"/>
    <property type="match status" value="1"/>
</dbReference>
<dbReference type="InterPro" id="IPR043216">
    <property type="entry name" value="PAP-like"/>
</dbReference>
<evidence type="ECO:0000313" key="8">
    <source>
        <dbReference type="Proteomes" id="UP000887565"/>
    </source>
</evidence>
<keyword evidence="3 6" id="KW-0812">Transmembrane</keyword>
<feature type="transmembrane region" description="Helical" evidence="6">
    <location>
        <begin position="67"/>
        <end position="87"/>
    </location>
</feature>
<evidence type="ECO:0000256" key="5">
    <source>
        <dbReference type="ARBA" id="ARBA00023136"/>
    </source>
</evidence>
<dbReference type="Pfam" id="PF01569">
    <property type="entry name" value="PAP2"/>
    <property type="match status" value="1"/>
</dbReference>
<dbReference type="WBParaSite" id="nRc.2.0.1.t21167-RA">
    <property type="protein sequence ID" value="nRc.2.0.1.t21167-RA"/>
    <property type="gene ID" value="nRc.2.0.1.g21167"/>
</dbReference>
<dbReference type="GO" id="GO:0005886">
    <property type="term" value="C:plasma membrane"/>
    <property type="evidence" value="ECO:0007669"/>
    <property type="project" value="TreeGrafter"/>
</dbReference>
<evidence type="ECO:0000259" key="7">
    <source>
        <dbReference type="SMART" id="SM00014"/>
    </source>
</evidence>
<dbReference type="InterPro" id="IPR036938">
    <property type="entry name" value="PAP2/HPO_sf"/>
</dbReference>
<dbReference type="AlphaFoldDB" id="A0A915J3X0"/>
<evidence type="ECO:0000313" key="9">
    <source>
        <dbReference type="WBParaSite" id="nRc.2.0.1.t21167-RA"/>
    </source>
</evidence>
<evidence type="ECO:0000256" key="6">
    <source>
        <dbReference type="SAM" id="Phobius"/>
    </source>
</evidence>
<dbReference type="OMA" id="MIITETA"/>
<dbReference type="SUPFAM" id="SSF48317">
    <property type="entry name" value="Acid phosphatase/Vanadium-dependent haloperoxidase"/>
    <property type="match status" value="1"/>
</dbReference>
<dbReference type="GO" id="GO:0046839">
    <property type="term" value="P:phospholipid dephosphorylation"/>
    <property type="evidence" value="ECO:0007669"/>
    <property type="project" value="TreeGrafter"/>
</dbReference>
<comment type="subcellular location">
    <subcellularLocation>
        <location evidence="1">Membrane</location>
        <topology evidence="1">Multi-pass membrane protein</topology>
    </subcellularLocation>
</comment>